<accession>B7GLQ6</accession>
<dbReference type="AlphaFoldDB" id="B7GLQ6"/>
<sequence>MIWISLAFPFLFTHIFVKRRGVGMKKRVENAPLLYIVQPNLGPKTCYMQQTFRTRKEKPSYPPPSFANFRDMNTAERIEFLATLPNELRPVTCELKTKNRTYEGIVQTCDKKKVVFIVSDEEKTITIPLEHIVSVSLIGKS</sequence>
<name>B7GLQ6_ANOFW</name>
<proteinExistence type="predicted"/>
<dbReference type="eggNOG" id="ENOG5033GC9">
    <property type="taxonomic scope" value="Bacteria"/>
</dbReference>
<dbReference type="HOGENOM" id="CLU_1821402_0_0_9"/>
<dbReference type="InterPro" id="IPR025439">
    <property type="entry name" value="Spore_coat_CotO"/>
</dbReference>
<dbReference type="EMBL" id="CP000922">
    <property type="protein sequence ID" value="ACJ34457.1"/>
    <property type="molecule type" value="Genomic_DNA"/>
</dbReference>
<gene>
    <name evidence="1" type="ordered locus">Aflv_2098</name>
</gene>
<organism evidence="1 2">
    <name type="scientific">Anoxybacillus flavithermus (strain DSM 21510 / WK1)</name>
    <dbReference type="NCBI Taxonomy" id="491915"/>
    <lineage>
        <taxon>Bacteria</taxon>
        <taxon>Bacillati</taxon>
        <taxon>Bacillota</taxon>
        <taxon>Bacilli</taxon>
        <taxon>Bacillales</taxon>
        <taxon>Anoxybacillaceae</taxon>
        <taxon>Anoxybacillus</taxon>
    </lineage>
</organism>
<evidence type="ECO:0000313" key="2">
    <source>
        <dbReference type="Proteomes" id="UP000000742"/>
    </source>
</evidence>
<dbReference type="Proteomes" id="UP000000742">
    <property type="component" value="Chromosome"/>
</dbReference>
<protein>
    <submittedName>
        <fullName evidence="1">Uncharacterized conserved protein</fullName>
    </submittedName>
</protein>
<dbReference type="KEGG" id="afl:Aflv_2098"/>
<evidence type="ECO:0000313" key="1">
    <source>
        <dbReference type="EMBL" id="ACJ34457.1"/>
    </source>
</evidence>
<dbReference type="STRING" id="491915.Aflv_2098"/>
<dbReference type="Pfam" id="PF14153">
    <property type="entry name" value="Spore_coat_CotO"/>
    <property type="match status" value="1"/>
</dbReference>
<reference evidence="1 2" key="1">
    <citation type="journal article" date="2008" name="Genome Biol.">
        <title>Encapsulated in silica: genome, proteome and physiology of the thermophilic bacterium Anoxybacillus flavithermus WK1.</title>
        <authorList>
            <person name="Saw J.H."/>
            <person name="Mountain B.W."/>
            <person name="Feng L."/>
            <person name="Omelchenko M.V."/>
            <person name="Hou S."/>
            <person name="Saito J.A."/>
            <person name="Stott M.B."/>
            <person name="Li D."/>
            <person name="Zhao G."/>
            <person name="Wu J."/>
            <person name="Galperin M.Y."/>
            <person name="Koonin E.V."/>
            <person name="Makarova K.S."/>
            <person name="Wolf Y.I."/>
            <person name="Rigden D.J."/>
            <person name="Dunfield P.F."/>
            <person name="Wang L."/>
            <person name="Alam M."/>
        </authorList>
    </citation>
    <scope>NUCLEOTIDE SEQUENCE [LARGE SCALE GENOMIC DNA]</scope>
    <source>
        <strain evidence="2">DSM 21510 / WK1</strain>
    </source>
</reference>